<evidence type="ECO:0008006" key="5">
    <source>
        <dbReference type="Google" id="ProtNLM"/>
    </source>
</evidence>
<dbReference type="AlphaFoldDB" id="A0ABD5EVB1"/>
<protein>
    <recommendedName>
        <fullName evidence="5">Secreted protein</fullName>
    </recommendedName>
</protein>
<evidence type="ECO:0000256" key="1">
    <source>
        <dbReference type="SAM" id="MobiDB-lite"/>
    </source>
</evidence>
<evidence type="ECO:0000313" key="3">
    <source>
        <dbReference type="EMBL" id="MDT0438561.1"/>
    </source>
</evidence>
<evidence type="ECO:0000313" key="4">
    <source>
        <dbReference type="Proteomes" id="UP001183535"/>
    </source>
</evidence>
<feature type="transmembrane region" description="Helical" evidence="2">
    <location>
        <begin position="49"/>
        <end position="70"/>
    </location>
</feature>
<name>A0ABD5EVB1_9ACTN</name>
<keyword evidence="2" id="KW-0472">Membrane</keyword>
<keyword evidence="2" id="KW-0812">Transmembrane</keyword>
<dbReference type="EMBL" id="JAVRES010000018">
    <property type="protein sequence ID" value="MDT0438561.1"/>
    <property type="molecule type" value="Genomic_DNA"/>
</dbReference>
<gene>
    <name evidence="3" type="ORF">RM877_28155</name>
</gene>
<dbReference type="RefSeq" id="WP_256089828.1">
    <property type="nucleotide sequence ID" value="NZ_JAVRES010000018.1"/>
</dbReference>
<organism evidence="3 4">
    <name type="scientific">Streptomyces doudnae</name>
    <dbReference type="NCBI Taxonomy" id="3075536"/>
    <lineage>
        <taxon>Bacteria</taxon>
        <taxon>Bacillati</taxon>
        <taxon>Actinomycetota</taxon>
        <taxon>Actinomycetes</taxon>
        <taxon>Kitasatosporales</taxon>
        <taxon>Streptomycetaceae</taxon>
        <taxon>Streptomyces</taxon>
    </lineage>
</organism>
<keyword evidence="4" id="KW-1185">Reference proteome</keyword>
<reference evidence="4" key="1">
    <citation type="submission" date="2023-07" db="EMBL/GenBank/DDBJ databases">
        <title>30 novel species of actinomycetes from the DSMZ collection.</title>
        <authorList>
            <person name="Nouioui I."/>
        </authorList>
    </citation>
    <scope>NUCLEOTIDE SEQUENCE [LARGE SCALE GENOMIC DNA]</scope>
    <source>
        <strain evidence="4">DSM 41981</strain>
    </source>
</reference>
<sequence>MSEHPGTEQPGAGNPDAEPASGAHPLSGSGDDRPAPLAPPRRRRRVARAVGGAVLACAVLAGVGATVVTVRNADRDPGKPSFAFPDSRPAEAKAPAPKGLAALLVPYGTGDWSRGPDYQSFGSDVELGGARAQALRKEELGVLPRTARRELEKEYDKHPVKGMALRSYLSGELAALSDSEGVYTATVILTRMDGRAQAEDQAASRLRVMDSLDVFRPGPAVKGHKDARCYLQPKAVSDVVDRMVCAAARGDLSVLAEMEGIRPLDTRSAATLFAAQLDRIAEPGEAV</sequence>
<feature type="region of interest" description="Disordered" evidence="1">
    <location>
        <begin position="1"/>
        <end position="46"/>
    </location>
</feature>
<comment type="caution">
    <text evidence="3">The sequence shown here is derived from an EMBL/GenBank/DDBJ whole genome shotgun (WGS) entry which is preliminary data.</text>
</comment>
<evidence type="ECO:0000256" key="2">
    <source>
        <dbReference type="SAM" id="Phobius"/>
    </source>
</evidence>
<accession>A0ABD5EVB1</accession>
<dbReference type="Proteomes" id="UP001183535">
    <property type="component" value="Unassembled WGS sequence"/>
</dbReference>
<feature type="region of interest" description="Disordered" evidence="1">
    <location>
        <begin position="72"/>
        <end position="95"/>
    </location>
</feature>
<keyword evidence="2" id="KW-1133">Transmembrane helix</keyword>
<proteinExistence type="predicted"/>